<sequence>MPGARLGSTKVQERSLLALALFGQSVRTPKPRSSCRNSSCATPRCRATYCYVFDPKSSRTAQKITPPSSFAEPPLTPPPTDEKPFAQAPRVIALFHDIRAGKHSNRDPWKEFSLVPGEYDKLQRLLEQDEELLGFVKNKIRYDYDVERDWLVVRMPTAVYELFIARVEDAVVSQLKSIRKGSDNAAAFAQKVGSARSTEIRFPVAGDPSGKRSKREPDASFWHNDAQYPGVIVEVAYSQKKRRLRRLAEDYLLDSDASVQVVVGLDIEYGRKESREATLSVWRSQLHHTDDGVELRVVDEVADEAFRDEQGNPTTHSGLRLQLADFACEELTKDVVEEGKREIIVSTRELCDYLSAAEDKKCREGSLVRHSIPAGVKKRKRSITPPDVMVSADEAKYVEEEEREAKRVARNDSDYENTSSNSSSQ</sequence>
<comment type="caution">
    <text evidence="2">The sequence shown here is derived from an EMBL/GenBank/DDBJ whole genome shotgun (WGS) entry which is preliminary data.</text>
</comment>
<dbReference type="GeneID" id="67022080"/>
<evidence type="ECO:0000313" key="2">
    <source>
        <dbReference type="EMBL" id="CAG5181753.1"/>
    </source>
</evidence>
<dbReference type="AlphaFoldDB" id="A0A8J2I8H3"/>
<feature type="region of interest" description="Disordered" evidence="1">
    <location>
        <begin position="59"/>
        <end position="82"/>
    </location>
</feature>
<protein>
    <submittedName>
        <fullName evidence="2">Uncharacterized protein</fullName>
    </submittedName>
</protein>
<feature type="region of interest" description="Disordered" evidence="1">
    <location>
        <begin position="397"/>
        <end position="425"/>
    </location>
</feature>
<name>A0A8J2I8H3_9PLEO</name>
<organism evidence="2 3">
    <name type="scientific">Alternaria atra</name>
    <dbReference type="NCBI Taxonomy" id="119953"/>
    <lineage>
        <taxon>Eukaryota</taxon>
        <taxon>Fungi</taxon>
        <taxon>Dikarya</taxon>
        <taxon>Ascomycota</taxon>
        <taxon>Pezizomycotina</taxon>
        <taxon>Dothideomycetes</taxon>
        <taxon>Pleosporomycetidae</taxon>
        <taxon>Pleosporales</taxon>
        <taxon>Pleosporineae</taxon>
        <taxon>Pleosporaceae</taxon>
        <taxon>Alternaria</taxon>
        <taxon>Alternaria sect. Ulocladioides</taxon>
    </lineage>
</organism>
<dbReference type="OrthoDB" id="3485856at2759"/>
<evidence type="ECO:0000256" key="1">
    <source>
        <dbReference type="SAM" id="MobiDB-lite"/>
    </source>
</evidence>
<dbReference type="EMBL" id="CAJRGZ010000027">
    <property type="protein sequence ID" value="CAG5181753.1"/>
    <property type="molecule type" value="Genomic_DNA"/>
</dbReference>
<dbReference type="RefSeq" id="XP_043173388.1">
    <property type="nucleotide sequence ID" value="XM_043317453.1"/>
</dbReference>
<accession>A0A8J2I8H3</accession>
<gene>
    <name evidence="2" type="ORF">ALTATR162_LOCUS9817</name>
</gene>
<proteinExistence type="predicted"/>
<feature type="compositionally biased region" description="Basic and acidic residues" evidence="1">
    <location>
        <begin position="397"/>
        <end position="413"/>
    </location>
</feature>
<keyword evidence="3" id="KW-1185">Reference proteome</keyword>
<reference evidence="2" key="1">
    <citation type="submission" date="2021-05" db="EMBL/GenBank/DDBJ databases">
        <authorList>
            <person name="Stam R."/>
        </authorList>
    </citation>
    <scope>NUCLEOTIDE SEQUENCE</scope>
    <source>
        <strain evidence="2">CS162</strain>
    </source>
</reference>
<feature type="compositionally biased region" description="Low complexity" evidence="1">
    <location>
        <begin position="416"/>
        <end position="425"/>
    </location>
</feature>
<evidence type="ECO:0000313" key="3">
    <source>
        <dbReference type="Proteomes" id="UP000676310"/>
    </source>
</evidence>
<dbReference type="Proteomes" id="UP000676310">
    <property type="component" value="Unassembled WGS sequence"/>
</dbReference>